<dbReference type="GO" id="GO:0032259">
    <property type="term" value="P:methylation"/>
    <property type="evidence" value="ECO:0007669"/>
    <property type="project" value="UniProtKB-KW"/>
</dbReference>
<feature type="domain" description="Methyltransferase" evidence="1">
    <location>
        <begin position="67"/>
        <end position="149"/>
    </location>
</feature>
<dbReference type="EMBL" id="UOFU01000116">
    <property type="protein sequence ID" value="VAW97341.1"/>
    <property type="molecule type" value="Genomic_DNA"/>
</dbReference>
<protein>
    <submittedName>
        <fullName evidence="2">Methyltransferase type 12</fullName>
    </submittedName>
</protein>
<dbReference type="GO" id="GO:0010420">
    <property type="term" value="F:polyprenyldihydroxybenzoate methyltransferase activity"/>
    <property type="evidence" value="ECO:0007669"/>
    <property type="project" value="TreeGrafter"/>
</dbReference>
<keyword evidence="2" id="KW-0808">Transferase</keyword>
<dbReference type="CDD" id="cd02440">
    <property type="entry name" value="AdoMet_MTases"/>
    <property type="match status" value="1"/>
</dbReference>
<dbReference type="InterPro" id="IPR029063">
    <property type="entry name" value="SAM-dependent_MTases_sf"/>
</dbReference>
<dbReference type="PANTHER" id="PTHR43464">
    <property type="entry name" value="METHYLTRANSFERASE"/>
    <property type="match status" value="1"/>
</dbReference>
<dbReference type="PANTHER" id="PTHR43464:SF23">
    <property type="entry name" value="JUVENILE HORMONE ACID O-METHYLTRANSFERASE"/>
    <property type="match status" value="1"/>
</dbReference>
<reference evidence="2" key="1">
    <citation type="submission" date="2018-06" db="EMBL/GenBank/DDBJ databases">
        <authorList>
            <person name="Zhirakovskaya E."/>
        </authorList>
    </citation>
    <scope>NUCLEOTIDE SEQUENCE</scope>
</reference>
<gene>
    <name evidence="2" type="ORF">MNBD_GAMMA20-2070</name>
</gene>
<dbReference type="Pfam" id="PF13649">
    <property type="entry name" value="Methyltransf_25"/>
    <property type="match status" value="1"/>
</dbReference>
<proteinExistence type="predicted"/>
<organism evidence="2">
    <name type="scientific">hydrothermal vent metagenome</name>
    <dbReference type="NCBI Taxonomy" id="652676"/>
    <lineage>
        <taxon>unclassified sequences</taxon>
        <taxon>metagenomes</taxon>
        <taxon>ecological metagenomes</taxon>
    </lineage>
</organism>
<keyword evidence="2" id="KW-0489">Methyltransferase</keyword>
<accession>A0A3B0ZZX5</accession>
<dbReference type="Gene3D" id="3.40.50.150">
    <property type="entry name" value="Vaccinia Virus protein VP39"/>
    <property type="match status" value="1"/>
</dbReference>
<evidence type="ECO:0000259" key="1">
    <source>
        <dbReference type="Pfam" id="PF13649"/>
    </source>
</evidence>
<name>A0A3B0ZZX5_9ZZZZ</name>
<evidence type="ECO:0000313" key="2">
    <source>
        <dbReference type="EMBL" id="VAW97341.1"/>
    </source>
</evidence>
<dbReference type="SUPFAM" id="SSF53335">
    <property type="entry name" value="S-adenosyl-L-methionine-dependent methyltransferases"/>
    <property type="match status" value="1"/>
</dbReference>
<sequence>MVEWRLSLILTLRVKTLASIDNKNRVATASGALATKWDDRYRTTGQPGAARVLAENSHLLPASGEALDLACGLGGNALLLAQAGLRTQAWDISPLALERLNAAAAGLPLRTKVCDVLAAPPAPLSFDIIVVSRFLARDLCPALMIALRPGGLLFYQTFTRDKGVPGGPSNPDFLLAKNELLQLFTGLHLRVYREEGCIGDTQQGLRNEALLVAQKTD</sequence>
<dbReference type="AlphaFoldDB" id="A0A3B0ZZX5"/>
<dbReference type="InterPro" id="IPR041698">
    <property type="entry name" value="Methyltransf_25"/>
</dbReference>